<dbReference type="InterPro" id="IPR022998">
    <property type="entry name" value="ThiamineP_synth_TenI"/>
</dbReference>
<dbReference type="GO" id="GO:0009228">
    <property type="term" value="P:thiamine biosynthetic process"/>
    <property type="evidence" value="ECO:0007669"/>
    <property type="project" value="UniProtKB-KW"/>
</dbReference>
<evidence type="ECO:0000256" key="1">
    <source>
        <dbReference type="ARBA" id="ARBA00004948"/>
    </source>
</evidence>
<dbReference type="SUPFAM" id="SSF51391">
    <property type="entry name" value="Thiamin phosphate synthase"/>
    <property type="match status" value="1"/>
</dbReference>
<dbReference type="Gene3D" id="3.20.20.70">
    <property type="entry name" value="Aldolase class I"/>
    <property type="match status" value="1"/>
</dbReference>
<dbReference type="PANTHER" id="PTHR20857">
    <property type="entry name" value="THIAMINE-PHOSPHATE PYROPHOSPHORYLASE"/>
    <property type="match status" value="1"/>
</dbReference>
<reference evidence="4" key="1">
    <citation type="submission" date="2021-01" db="EMBL/GenBank/DDBJ databases">
        <authorList>
            <person name="Corre E."/>
            <person name="Pelletier E."/>
            <person name="Niang G."/>
            <person name="Scheremetjew M."/>
            <person name="Finn R."/>
            <person name="Kale V."/>
            <person name="Holt S."/>
            <person name="Cochrane G."/>
            <person name="Meng A."/>
            <person name="Brown T."/>
            <person name="Cohen L."/>
        </authorList>
    </citation>
    <scope>NUCLEOTIDE SEQUENCE</scope>
    <source>
        <strain evidence="4">Grunow 1884</strain>
    </source>
</reference>
<sequence length="196" mass="21458">MATAIMSLKKELEAHFVVIINDNVEAALASKVDGVHVKEHQAQDIPRIRKLLENEAKMEDGSICNRIIVGTSCHSLQSGLLNWKRFRPDYMFVGTCYLTQSHPEKTSVEQLEGPSLPGKVRQAIQNAMHKECDVQGGQEKELESFAPIILAIGGINELNCAEPVQLGADGVAVIRSVLNADDPAAVVQSMIQKMLE</sequence>
<dbReference type="PANTHER" id="PTHR20857:SF23">
    <property type="entry name" value="THIAMINE BIOSYNTHETIC BIFUNCTIONAL ENZYME"/>
    <property type="match status" value="1"/>
</dbReference>
<name>A0A7S2A5T0_TRICV</name>
<evidence type="ECO:0000256" key="2">
    <source>
        <dbReference type="ARBA" id="ARBA00022977"/>
    </source>
</evidence>
<gene>
    <name evidence="4" type="ORF">OSIN01602_LOCUS19451</name>
</gene>
<comment type="pathway">
    <text evidence="1">Cofactor biosynthesis; thiamine diphosphate biosynthesis.</text>
</comment>
<protein>
    <recommendedName>
        <fullName evidence="3">Thiamine phosphate synthase/TenI domain-containing protein</fullName>
    </recommendedName>
</protein>
<dbReference type="EMBL" id="HBGO01033718">
    <property type="protein sequence ID" value="CAD9358498.1"/>
    <property type="molecule type" value="Transcribed_RNA"/>
</dbReference>
<dbReference type="GO" id="GO:0004789">
    <property type="term" value="F:thiamine-phosphate diphosphorylase activity"/>
    <property type="evidence" value="ECO:0007669"/>
    <property type="project" value="TreeGrafter"/>
</dbReference>
<evidence type="ECO:0000313" key="4">
    <source>
        <dbReference type="EMBL" id="CAD9358498.1"/>
    </source>
</evidence>
<proteinExistence type="predicted"/>
<organism evidence="4">
    <name type="scientific">Trieres chinensis</name>
    <name type="common">Marine centric diatom</name>
    <name type="synonym">Odontella sinensis</name>
    <dbReference type="NCBI Taxonomy" id="1514140"/>
    <lineage>
        <taxon>Eukaryota</taxon>
        <taxon>Sar</taxon>
        <taxon>Stramenopiles</taxon>
        <taxon>Ochrophyta</taxon>
        <taxon>Bacillariophyta</taxon>
        <taxon>Mediophyceae</taxon>
        <taxon>Biddulphiophycidae</taxon>
        <taxon>Eupodiscales</taxon>
        <taxon>Parodontellaceae</taxon>
        <taxon>Trieres</taxon>
    </lineage>
</organism>
<dbReference type="InterPro" id="IPR036206">
    <property type="entry name" value="ThiamineP_synth_sf"/>
</dbReference>
<keyword evidence="2" id="KW-0784">Thiamine biosynthesis</keyword>
<dbReference type="InterPro" id="IPR013785">
    <property type="entry name" value="Aldolase_TIM"/>
</dbReference>
<dbReference type="GO" id="GO:0005737">
    <property type="term" value="C:cytoplasm"/>
    <property type="evidence" value="ECO:0007669"/>
    <property type="project" value="TreeGrafter"/>
</dbReference>
<dbReference type="Pfam" id="PF02581">
    <property type="entry name" value="TMP-TENI"/>
    <property type="match status" value="1"/>
</dbReference>
<dbReference type="AlphaFoldDB" id="A0A7S2A5T0"/>
<evidence type="ECO:0000259" key="3">
    <source>
        <dbReference type="Pfam" id="PF02581"/>
    </source>
</evidence>
<accession>A0A7S2A5T0</accession>
<dbReference type="CDD" id="cd00564">
    <property type="entry name" value="TMP_TenI"/>
    <property type="match status" value="1"/>
</dbReference>
<feature type="domain" description="Thiamine phosphate synthase/TenI" evidence="3">
    <location>
        <begin position="14"/>
        <end position="177"/>
    </location>
</feature>